<feature type="compositionally biased region" description="Basic and acidic residues" evidence="1">
    <location>
        <begin position="279"/>
        <end position="291"/>
    </location>
</feature>
<accession>A0ABY5ST11</accession>
<gene>
    <name evidence="2" type="ORF">L1F31_05000</name>
</gene>
<sequence>MPLSGRTLPVSSELRWLLDHWQSDGRWPVPEAPRPTSAIVLIRDTPEGLELFITRQLDARGVEDRNRWAFPTSSLRPGDVRKLPLAGWNSARCARALSIENKSRALHHFSAAARITFAATGILLAEDVDREIVAAPQTDWRSTRSRLFSNEVSWSQVLRERDLRLRPDLCKPWLRWINTPTQLHRFDTTFFIATVPFGQDVDFLSPNETSGGWKRPGQILAEVGGDPNSIGAAARLIVESLAEVTSVGAAMAQIRNVHPLRPEIINDDGDWKVVIQTGKDPHSKGSLRDRGIAVGESDTDQNPGFLTFSGDDDDDDNTDEESEDS</sequence>
<keyword evidence="3" id="KW-1185">Reference proteome</keyword>
<feature type="region of interest" description="Disordered" evidence="1">
    <location>
        <begin position="277"/>
        <end position="325"/>
    </location>
</feature>
<evidence type="ECO:0000256" key="1">
    <source>
        <dbReference type="SAM" id="MobiDB-lite"/>
    </source>
</evidence>
<proteinExistence type="predicted"/>
<evidence type="ECO:0008006" key="4">
    <source>
        <dbReference type="Google" id="ProtNLM"/>
    </source>
</evidence>
<evidence type="ECO:0000313" key="2">
    <source>
        <dbReference type="EMBL" id="UVI37016.1"/>
    </source>
</evidence>
<dbReference type="Gene3D" id="3.90.79.10">
    <property type="entry name" value="Nucleoside Triphosphate Pyrophosphohydrolase"/>
    <property type="match status" value="1"/>
</dbReference>
<protein>
    <recommendedName>
        <fullName evidence="4">NUDIX hydrolase</fullName>
    </recommendedName>
</protein>
<reference evidence="2" key="1">
    <citation type="submission" date="2022-03" db="EMBL/GenBank/DDBJ databases">
        <title>Brevibacterium spongiae sp. nov., isolated from marine sponge.</title>
        <authorList>
            <person name="Li Z."/>
            <person name="Zhang M."/>
        </authorList>
    </citation>
    <scope>NUCLEOTIDE SEQUENCE</scope>
    <source>
        <strain evidence="2">WHS-Z9</strain>
    </source>
</reference>
<evidence type="ECO:0000313" key="3">
    <source>
        <dbReference type="Proteomes" id="UP001064879"/>
    </source>
</evidence>
<name>A0ABY5ST11_9MICO</name>
<dbReference type="Proteomes" id="UP001064879">
    <property type="component" value="Chromosome"/>
</dbReference>
<feature type="compositionally biased region" description="Acidic residues" evidence="1">
    <location>
        <begin position="310"/>
        <end position="325"/>
    </location>
</feature>
<dbReference type="RefSeq" id="WP_265419575.1">
    <property type="nucleotide sequence ID" value="NZ_CP093443.1"/>
</dbReference>
<organism evidence="2 3">
    <name type="scientific">Brevibacterium spongiae</name>
    <dbReference type="NCBI Taxonomy" id="2909672"/>
    <lineage>
        <taxon>Bacteria</taxon>
        <taxon>Bacillati</taxon>
        <taxon>Actinomycetota</taxon>
        <taxon>Actinomycetes</taxon>
        <taxon>Micrococcales</taxon>
        <taxon>Brevibacteriaceae</taxon>
        <taxon>Brevibacterium</taxon>
    </lineage>
</organism>
<dbReference type="EMBL" id="CP093443">
    <property type="protein sequence ID" value="UVI37016.1"/>
    <property type="molecule type" value="Genomic_DNA"/>
</dbReference>